<geneLocation type="mitochondrion" evidence="7"/>
<dbReference type="PANTHER" id="PTHR30371:SF0">
    <property type="entry name" value="SEC-INDEPENDENT PROTEIN TRANSLOCASE PROTEIN TATC, CHLOROPLASTIC-RELATED"/>
    <property type="match status" value="1"/>
</dbReference>
<keyword evidence="4 6" id="KW-1133">Transmembrane helix</keyword>
<protein>
    <submittedName>
        <fullName evidence="7">TatC</fullName>
    </submittedName>
</protein>
<keyword evidence="5 6" id="KW-0472">Membrane</keyword>
<dbReference type="GeneID" id="36496283"/>
<keyword evidence="3 6" id="KW-0812">Transmembrane</keyword>
<feature type="transmembrane region" description="Helical" evidence="6">
    <location>
        <begin position="208"/>
        <end position="228"/>
    </location>
</feature>
<feature type="transmembrane region" description="Helical" evidence="6">
    <location>
        <begin position="99"/>
        <end position="123"/>
    </location>
</feature>
<dbReference type="InterPro" id="IPR002033">
    <property type="entry name" value="TatC"/>
</dbReference>
<proteinExistence type="inferred from homology"/>
<name>A0A2P1G8J2_9CRYP</name>
<gene>
    <name evidence="7" type="primary">tatC</name>
    <name evidence="7" type="ORF">CplaMt_p008</name>
</gene>
<feature type="transmembrane region" description="Helical" evidence="6">
    <location>
        <begin position="143"/>
        <end position="174"/>
    </location>
</feature>
<dbReference type="GO" id="GO:0043953">
    <property type="term" value="P:protein transport by the Tat complex"/>
    <property type="evidence" value="ECO:0007669"/>
    <property type="project" value="TreeGrafter"/>
</dbReference>
<dbReference type="GO" id="GO:0033281">
    <property type="term" value="C:TAT protein transport complex"/>
    <property type="evidence" value="ECO:0007669"/>
    <property type="project" value="TreeGrafter"/>
</dbReference>
<sequence length="252" mass="30542">MSIFFYYIFVSLFLTFVTSYFFAPQLIKILSLPLSKFIKTEDYDFIFTNIFEVFTTYVTLAFYGTIFLNFPLFLYFLYLFVRPGLFKYEKNLLTFMYKIFILFVLFSVFFTYYLILPFMLSFLLDFDLITNSSFIVLRMETRIYDYVIFFCNLTFLYCFFIFQIPTLFIIFVYFKQPNILFFYKKRRVFIVTSFIIGCLFSSPDLISLFIVSFPFIFFFECVVFICILKNNYENNLYLNIVESCLNGKRQVC</sequence>
<dbReference type="GO" id="GO:0009977">
    <property type="term" value="F:proton motive force dependent protein transmembrane transporter activity"/>
    <property type="evidence" value="ECO:0007669"/>
    <property type="project" value="TreeGrafter"/>
</dbReference>
<evidence type="ECO:0000313" key="7">
    <source>
        <dbReference type="EMBL" id="AVM81226.1"/>
    </source>
</evidence>
<evidence type="ECO:0000256" key="3">
    <source>
        <dbReference type="ARBA" id="ARBA00022692"/>
    </source>
</evidence>
<feature type="transmembrane region" description="Helical" evidence="6">
    <location>
        <begin position="186"/>
        <end position="202"/>
    </location>
</feature>
<feature type="transmembrane region" description="Helical" evidence="6">
    <location>
        <begin position="57"/>
        <end position="78"/>
    </location>
</feature>
<evidence type="ECO:0000256" key="2">
    <source>
        <dbReference type="ARBA" id="ARBA00008882"/>
    </source>
</evidence>
<reference evidence="7" key="1">
    <citation type="submission" date="2017-12" db="EMBL/GenBank/DDBJ databases">
        <title>Comparative mitochondrial genomics of cryptophyte algae: gene shuffling and dynamic mobile genetic elements.</title>
        <authorList>
            <person name="Kim J.I."/>
            <person name="Yoon H.S."/>
            <person name="Yi G."/>
            <person name="Shin W."/>
            <person name="Archibald J.M."/>
        </authorList>
    </citation>
    <scope>NUCLEOTIDE SEQUENCE</scope>
    <source>
        <strain evidence="7">FBCC300012D</strain>
    </source>
</reference>
<dbReference type="AlphaFoldDB" id="A0A2P1G8J2"/>
<dbReference type="RefSeq" id="YP_009476733.1">
    <property type="nucleotide sequence ID" value="NC_037454.1"/>
</dbReference>
<keyword evidence="7" id="KW-0496">Mitochondrion</keyword>
<accession>A0A2P1G8J2</accession>
<organism evidence="7">
    <name type="scientific">Cryptomonas curvata</name>
    <dbReference type="NCBI Taxonomy" id="233186"/>
    <lineage>
        <taxon>Eukaryota</taxon>
        <taxon>Cryptophyceae</taxon>
        <taxon>Cryptomonadales</taxon>
        <taxon>Cryptomonadaceae</taxon>
        <taxon>Cryptomonas</taxon>
    </lineage>
</organism>
<evidence type="ECO:0000256" key="6">
    <source>
        <dbReference type="SAM" id="Phobius"/>
    </source>
</evidence>
<evidence type="ECO:0000256" key="5">
    <source>
        <dbReference type="ARBA" id="ARBA00023136"/>
    </source>
</evidence>
<feature type="transmembrane region" description="Helical" evidence="6">
    <location>
        <begin position="5"/>
        <end position="23"/>
    </location>
</feature>
<dbReference type="PANTHER" id="PTHR30371">
    <property type="entry name" value="SEC-INDEPENDENT PROTEIN TRANSLOCASE PROTEIN TATC"/>
    <property type="match status" value="1"/>
</dbReference>
<dbReference type="PRINTS" id="PR01840">
    <property type="entry name" value="TATCFAMILY"/>
</dbReference>
<comment type="subcellular location">
    <subcellularLocation>
        <location evidence="1">Membrane</location>
        <topology evidence="1">Multi-pass membrane protein</topology>
    </subcellularLocation>
</comment>
<evidence type="ECO:0000256" key="1">
    <source>
        <dbReference type="ARBA" id="ARBA00004141"/>
    </source>
</evidence>
<comment type="similarity">
    <text evidence="2">Belongs to the TatC family.</text>
</comment>
<dbReference type="Pfam" id="PF00902">
    <property type="entry name" value="TatC"/>
    <property type="match status" value="1"/>
</dbReference>
<evidence type="ECO:0000256" key="4">
    <source>
        <dbReference type="ARBA" id="ARBA00022989"/>
    </source>
</evidence>
<dbReference type="GO" id="GO:0065002">
    <property type="term" value="P:intracellular protein transmembrane transport"/>
    <property type="evidence" value="ECO:0007669"/>
    <property type="project" value="TreeGrafter"/>
</dbReference>
<dbReference type="EMBL" id="MG680942">
    <property type="protein sequence ID" value="AVM81226.1"/>
    <property type="molecule type" value="Genomic_DNA"/>
</dbReference>